<name>A0ABY6TMS2_9PAST</name>
<protein>
    <submittedName>
        <fullName evidence="8">Heme utilization or adhesion protein</fullName>
    </submittedName>
</protein>
<evidence type="ECO:0000256" key="1">
    <source>
        <dbReference type="ARBA" id="ARBA00004219"/>
    </source>
</evidence>
<feature type="domain" description="VENN motif-containing" evidence="7">
    <location>
        <begin position="651"/>
        <end position="699"/>
    </location>
</feature>
<comment type="subcellular location">
    <subcellularLocation>
        <location evidence="1">Target cell</location>
        <location evidence="1">Target cell cytoplasm</location>
    </subcellularLocation>
</comment>
<keyword evidence="4" id="KW-0843">Virulence</keyword>
<accession>A0ABY6TMS2</accession>
<proteinExistence type="predicted"/>
<evidence type="ECO:0000256" key="5">
    <source>
        <dbReference type="SAM" id="Coils"/>
    </source>
</evidence>
<evidence type="ECO:0000256" key="4">
    <source>
        <dbReference type="ARBA" id="ARBA00023026"/>
    </source>
</evidence>
<keyword evidence="3" id="KW-1266">Target cell cytoplasm</keyword>
<comment type="caution">
    <text evidence="8">The sequence shown here is derived from an EMBL/GenBank/DDBJ whole genome shotgun (WGS) entry which is preliminary data.</text>
</comment>
<evidence type="ECO:0000259" key="7">
    <source>
        <dbReference type="Pfam" id="PF04829"/>
    </source>
</evidence>
<reference evidence="8 9" key="1">
    <citation type="submission" date="2019-05" db="EMBL/GenBank/DDBJ databases">
        <authorList>
            <consortium name="Pathogen Informatics"/>
        </authorList>
    </citation>
    <scope>NUCLEOTIDE SEQUENCE [LARGE SCALE GENOMIC DNA]</scope>
    <source>
        <strain evidence="8 9">NM319</strain>
    </source>
</reference>
<evidence type="ECO:0000256" key="3">
    <source>
        <dbReference type="ARBA" id="ARBA00022913"/>
    </source>
</evidence>
<dbReference type="Pfam" id="PF13332">
    <property type="entry name" value="Fil_haemagg_2"/>
    <property type="match status" value="1"/>
</dbReference>
<evidence type="ECO:0000313" key="9">
    <source>
        <dbReference type="Proteomes" id="UP000308167"/>
    </source>
</evidence>
<evidence type="ECO:0000256" key="2">
    <source>
        <dbReference type="ARBA" id="ARBA00022656"/>
    </source>
</evidence>
<dbReference type="Pfam" id="PF04829">
    <property type="entry name" value="PT-VENN"/>
    <property type="match status" value="1"/>
</dbReference>
<dbReference type="InterPro" id="IPR006914">
    <property type="entry name" value="VENN_dom"/>
</dbReference>
<feature type="coiled-coil region" evidence="5">
    <location>
        <begin position="99"/>
        <end position="126"/>
    </location>
</feature>
<gene>
    <name evidence="8" type="ORF">SAMEA1410922_02155</name>
</gene>
<dbReference type="EMBL" id="CABFKI010000020">
    <property type="protein sequence ID" value="VTU09695.1"/>
    <property type="molecule type" value="Genomic_DNA"/>
</dbReference>
<keyword evidence="9" id="KW-1185">Reference proteome</keyword>
<evidence type="ECO:0000256" key="6">
    <source>
        <dbReference type="SAM" id="MobiDB-lite"/>
    </source>
</evidence>
<dbReference type="InterPro" id="IPR025157">
    <property type="entry name" value="Hemagglutinin_rpt"/>
</dbReference>
<sequence>MRSAIGSLNGNVSIQAGKHANVLGTDLIAQQDKTLSIQGESLTIEAGKDRIESHESHEYKQSGLTIALSTPVTDAALATYNTVRQLKQTQSSRLQSLYAVKAATEIAQAAQNLEKVSETLSQLEQLDNLNKNAAAAENPAVKISIGYGTSKQKTKTDTYSVTHDKSVLSAGNVIATATEGKALFHGVDIQAENANIKAKLGIESRGVKDTYSSYTTSKNSSASFGVFVGFNGDSFGIGLEGGASLGKGKTNIDSETWQNNHWNVKNLETYSDRGGLTLDAATIQADSWKAKLNSLTLQSRQDSEKYTSKNTQASASGSVAYGSGGGASASASYTRAKLDTAQVNEQTGIHLGKGGMDVTVNGHTQLNGAVITSNADADHNKLNTQTIRATEIKNHSELKTESAAVGTGAMGAMTMAMSALGNQHDTNYSTTKSAIGANIALITEDKNAQNINRNTENTNEKVKKQDLAKAQENQEAAKLVGEIASNLVGIYTFKEREAIEKAKLEVGKLQADAKEKGISQEDLEKSTVYQKAQQNLTALQASYDDNYGIGSTKGRAIQAVTAALQGIAGGSIEQAAVGLASPYLNERIKQWTTDKDGNVDKTANLAAHAILGALEAQVTGNNALAGAAAATTGEAAAMVITNTLYNGKKAEELTENEKQNVVFLSQVASGLTSTFIANDGTASAAMGSEIGKRAVENNAITPETAWDVANIAIGTTSLVYNVNEGNYGSAVIDAVGLIYDSFATAVPFLPAGVSAGLDAYRVGNTAKQSVVIGSDVAKATKAADAAAKDSVNIMNNAAITGTKIHRATGDSLGESYGYASKLSDSANSYFKGANKSTGKQPDLSWSGTKVWSDLTTPNQWGAHIRKYEQHYGYGIPILYKPNVGVINTQKLPVGAGSLNGGAELYKIATDKQEQ</sequence>
<organism evidence="8 9">
    <name type="scientific">Actinobacillus porcinus</name>
    <dbReference type="NCBI Taxonomy" id="51048"/>
    <lineage>
        <taxon>Bacteria</taxon>
        <taxon>Pseudomonadati</taxon>
        <taxon>Pseudomonadota</taxon>
        <taxon>Gammaproteobacteria</taxon>
        <taxon>Pasteurellales</taxon>
        <taxon>Pasteurellaceae</taxon>
        <taxon>Actinobacillus</taxon>
    </lineage>
</organism>
<keyword evidence="5" id="KW-0175">Coiled coil</keyword>
<dbReference type="Proteomes" id="UP000308167">
    <property type="component" value="Unassembled WGS sequence"/>
</dbReference>
<feature type="region of interest" description="Disordered" evidence="6">
    <location>
        <begin position="299"/>
        <end position="324"/>
    </location>
</feature>
<evidence type="ECO:0000313" key="8">
    <source>
        <dbReference type="EMBL" id="VTU09695.1"/>
    </source>
</evidence>
<keyword evidence="2" id="KW-0800">Toxin</keyword>